<dbReference type="SUPFAM" id="SSF53474">
    <property type="entry name" value="alpha/beta-Hydrolases"/>
    <property type="match status" value="1"/>
</dbReference>
<dbReference type="InterPro" id="IPR000073">
    <property type="entry name" value="AB_hydrolase_1"/>
</dbReference>
<feature type="domain" description="AB hydrolase-1" evidence="1">
    <location>
        <begin position="65"/>
        <end position="282"/>
    </location>
</feature>
<dbReference type="OrthoDB" id="19657at2759"/>
<proteinExistence type="predicted"/>
<evidence type="ECO:0000313" key="3">
    <source>
        <dbReference type="Proteomes" id="UP000275078"/>
    </source>
</evidence>
<dbReference type="InterPro" id="IPR050471">
    <property type="entry name" value="AB_hydrolase"/>
</dbReference>
<keyword evidence="3" id="KW-1185">Reference proteome</keyword>
<dbReference type="GO" id="GO:0016787">
    <property type="term" value="F:hydrolase activity"/>
    <property type="evidence" value="ECO:0007669"/>
    <property type="project" value="UniProtKB-KW"/>
</dbReference>
<dbReference type="Gene3D" id="3.40.50.1820">
    <property type="entry name" value="alpha/beta hydrolase"/>
    <property type="match status" value="1"/>
</dbReference>
<reference evidence="2 3" key="1">
    <citation type="journal article" date="2018" name="Nat. Ecol. Evol.">
        <title>Pezizomycetes genomes reveal the molecular basis of ectomycorrhizal truffle lifestyle.</title>
        <authorList>
            <person name="Murat C."/>
            <person name="Payen T."/>
            <person name="Noel B."/>
            <person name="Kuo A."/>
            <person name="Morin E."/>
            <person name="Chen J."/>
            <person name="Kohler A."/>
            <person name="Krizsan K."/>
            <person name="Balestrini R."/>
            <person name="Da Silva C."/>
            <person name="Montanini B."/>
            <person name="Hainaut M."/>
            <person name="Levati E."/>
            <person name="Barry K.W."/>
            <person name="Belfiori B."/>
            <person name="Cichocki N."/>
            <person name="Clum A."/>
            <person name="Dockter R.B."/>
            <person name="Fauchery L."/>
            <person name="Guy J."/>
            <person name="Iotti M."/>
            <person name="Le Tacon F."/>
            <person name="Lindquist E.A."/>
            <person name="Lipzen A."/>
            <person name="Malagnac F."/>
            <person name="Mello A."/>
            <person name="Molinier V."/>
            <person name="Miyauchi S."/>
            <person name="Poulain J."/>
            <person name="Riccioni C."/>
            <person name="Rubini A."/>
            <person name="Sitrit Y."/>
            <person name="Splivallo R."/>
            <person name="Traeger S."/>
            <person name="Wang M."/>
            <person name="Zifcakova L."/>
            <person name="Wipf D."/>
            <person name="Zambonelli A."/>
            <person name="Paolocci F."/>
            <person name="Nowrousian M."/>
            <person name="Ottonello S."/>
            <person name="Baldrian P."/>
            <person name="Spatafora J.W."/>
            <person name="Henrissat B."/>
            <person name="Nagy L.G."/>
            <person name="Aury J.M."/>
            <person name="Wincker P."/>
            <person name="Grigoriev I.V."/>
            <person name="Bonfante P."/>
            <person name="Martin F.M."/>
        </authorList>
    </citation>
    <scope>NUCLEOTIDE SEQUENCE [LARGE SCALE GENOMIC DNA]</scope>
    <source>
        <strain evidence="2 3">RN42</strain>
    </source>
</reference>
<gene>
    <name evidence="2" type="ORF">BJ508DRAFT_368612</name>
</gene>
<dbReference type="EMBL" id="ML119651">
    <property type="protein sequence ID" value="RPA85921.1"/>
    <property type="molecule type" value="Genomic_DNA"/>
</dbReference>
<dbReference type="InterPro" id="IPR029058">
    <property type="entry name" value="AB_hydrolase_fold"/>
</dbReference>
<keyword evidence="2" id="KW-0378">Hydrolase</keyword>
<dbReference type="STRING" id="1160509.A0A3N4INY0"/>
<dbReference type="Proteomes" id="UP000275078">
    <property type="component" value="Unassembled WGS sequence"/>
</dbReference>
<dbReference type="PANTHER" id="PTHR43433:SF5">
    <property type="entry name" value="AB HYDROLASE-1 DOMAIN-CONTAINING PROTEIN"/>
    <property type="match status" value="1"/>
</dbReference>
<protein>
    <submittedName>
        <fullName evidence="2">Alpha/beta-hydrolase</fullName>
    </submittedName>
</protein>
<dbReference type="PANTHER" id="PTHR43433">
    <property type="entry name" value="HYDROLASE, ALPHA/BETA FOLD FAMILY PROTEIN"/>
    <property type="match status" value="1"/>
</dbReference>
<evidence type="ECO:0000313" key="2">
    <source>
        <dbReference type="EMBL" id="RPA85921.1"/>
    </source>
</evidence>
<dbReference type="AlphaFoldDB" id="A0A3N4INY0"/>
<name>A0A3N4INY0_ASCIM</name>
<sequence length="341" mass="38004">MPLSVAEIRSHPAFKDPETYLEPTSKGDVPVATSRDGPVNLSYEIHGHGPIKLVWVMGLNAVKFAWHRQTRYFGHENGEKYTCLIWDNRGVGHSHRPSVRYSTSGMAHDLYELLEHLGWTEEDSLHVIGVSMGGMIAQEFAYAHPTLIASLSLLSTASRLKIFSISPLKRLYMFLPKSFMARMRSVQSSIFAARWISSPDTASYATTHFPTNGDRFVAEELWKMDTQPAPSTVGMVMQAMAATFHHMPATKLAELRRKLVGKRVLVVHGEEDAMISRDHADDMLAGLGGVGRKEGEAEVVFWGVEGVGHCVMVEMPREFNGVVERFVNGEELKELPDSPLL</sequence>
<evidence type="ECO:0000259" key="1">
    <source>
        <dbReference type="Pfam" id="PF00561"/>
    </source>
</evidence>
<dbReference type="Pfam" id="PF00561">
    <property type="entry name" value="Abhydrolase_1"/>
    <property type="match status" value="1"/>
</dbReference>
<accession>A0A3N4INY0</accession>
<organism evidence="2 3">
    <name type="scientific">Ascobolus immersus RN42</name>
    <dbReference type="NCBI Taxonomy" id="1160509"/>
    <lineage>
        <taxon>Eukaryota</taxon>
        <taxon>Fungi</taxon>
        <taxon>Dikarya</taxon>
        <taxon>Ascomycota</taxon>
        <taxon>Pezizomycotina</taxon>
        <taxon>Pezizomycetes</taxon>
        <taxon>Pezizales</taxon>
        <taxon>Ascobolaceae</taxon>
        <taxon>Ascobolus</taxon>
    </lineage>
</organism>